<dbReference type="Proteomes" id="UP000001349">
    <property type="component" value="Chromosome"/>
</dbReference>
<organism evidence="1 2">
    <name type="scientific">Ruminiclostridium cellulolyticum (strain ATCC 35319 / DSM 5812 / JCM 6584 / H10)</name>
    <name type="common">Clostridium cellulolyticum</name>
    <dbReference type="NCBI Taxonomy" id="394503"/>
    <lineage>
        <taxon>Bacteria</taxon>
        <taxon>Bacillati</taxon>
        <taxon>Bacillota</taxon>
        <taxon>Clostridia</taxon>
        <taxon>Eubacteriales</taxon>
        <taxon>Oscillospiraceae</taxon>
        <taxon>Ruminiclostridium</taxon>
    </lineage>
</organism>
<keyword evidence="2" id="KW-1185">Reference proteome</keyword>
<evidence type="ECO:0000313" key="2">
    <source>
        <dbReference type="Proteomes" id="UP000001349"/>
    </source>
</evidence>
<dbReference type="HOGENOM" id="CLU_3381271_0_0_9"/>
<sequence>MKLKKVLKNKILRNKVAEFIILSPYFIPKREVV</sequence>
<dbReference type="KEGG" id="cce:Ccel_3129"/>
<gene>
    <name evidence="1" type="ordered locus">Ccel_3129</name>
</gene>
<dbReference type="EMBL" id="CP001348">
    <property type="protein sequence ID" value="ACL77420.1"/>
    <property type="molecule type" value="Genomic_DNA"/>
</dbReference>
<dbReference type="STRING" id="394503.Ccel_3129"/>
<protein>
    <submittedName>
        <fullName evidence="1">Uncharacterized protein</fullName>
    </submittedName>
</protein>
<name>B8I094_RUMCH</name>
<reference evidence="1 2" key="1">
    <citation type="submission" date="2009-01" db="EMBL/GenBank/DDBJ databases">
        <title>Complete sequence of Clostridium cellulolyticum H10.</title>
        <authorList>
            <consortium name="US DOE Joint Genome Institute"/>
            <person name="Lucas S."/>
            <person name="Copeland A."/>
            <person name="Lapidus A."/>
            <person name="Glavina del Rio T."/>
            <person name="Dalin E."/>
            <person name="Tice H."/>
            <person name="Bruce D."/>
            <person name="Goodwin L."/>
            <person name="Pitluck S."/>
            <person name="Chertkov O."/>
            <person name="Saunders E."/>
            <person name="Brettin T."/>
            <person name="Detter J.C."/>
            <person name="Han C."/>
            <person name="Larimer F."/>
            <person name="Land M."/>
            <person name="Hauser L."/>
            <person name="Kyrpides N."/>
            <person name="Ivanova N."/>
            <person name="Zhou J."/>
            <person name="Richardson P."/>
        </authorList>
    </citation>
    <scope>NUCLEOTIDE SEQUENCE [LARGE SCALE GENOMIC DNA]</scope>
    <source>
        <strain evidence="2">ATCC 35319 / DSM 5812 / JCM 6584 / H10</strain>
    </source>
</reference>
<accession>B8I094</accession>
<dbReference type="AlphaFoldDB" id="B8I094"/>
<evidence type="ECO:0000313" key="1">
    <source>
        <dbReference type="EMBL" id="ACL77420.1"/>
    </source>
</evidence>
<proteinExistence type="predicted"/>